<dbReference type="AlphaFoldDB" id="A0A8J3A5M7"/>
<evidence type="ECO:0008006" key="5">
    <source>
        <dbReference type="Google" id="ProtNLM"/>
    </source>
</evidence>
<accession>A0A8J3A5M7</accession>
<proteinExistence type="predicted"/>
<dbReference type="Proteomes" id="UP000818603">
    <property type="component" value="Unassembled WGS sequence"/>
</dbReference>
<evidence type="ECO:0000313" key="3">
    <source>
        <dbReference type="Proteomes" id="UP000621856"/>
    </source>
</evidence>
<organism evidence="1 3">
    <name type="scientific">Aquisalinus luteolus</name>
    <dbReference type="NCBI Taxonomy" id="1566827"/>
    <lineage>
        <taxon>Bacteria</taxon>
        <taxon>Pseudomonadati</taxon>
        <taxon>Pseudomonadota</taxon>
        <taxon>Alphaproteobacteria</taxon>
        <taxon>Parvularculales</taxon>
        <taxon>Parvularculaceae</taxon>
        <taxon>Aquisalinus</taxon>
    </lineage>
</organism>
<name>A0A8J3A5M7_9PROT</name>
<reference evidence="1" key="3">
    <citation type="submission" date="2020-09" db="EMBL/GenBank/DDBJ databases">
        <authorList>
            <person name="Sun Q."/>
            <person name="Zhou Y."/>
        </authorList>
    </citation>
    <scope>NUCLEOTIDE SEQUENCE</scope>
    <source>
        <strain evidence="1">CGMCC 1.14984</strain>
    </source>
</reference>
<evidence type="ECO:0000313" key="2">
    <source>
        <dbReference type="EMBL" id="NHK28901.1"/>
    </source>
</evidence>
<evidence type="ECO:0000313" key="1">
    <source>
        <dbReference type="EMBL" id="GGH99858.1"/>
    </source>
</evidence>
<dbReference type="RefSeq" id="WP_155141267.1">
    <property type="nucleotide sequence ID" value="NZ_BMGZ01000002.1"/>
</dbReference>
<sequence>MLNDFSYKNGQLIVKHTGAAIPLDAGFFRDVARVAGFTMEISAISAARAARARLAAQEQRTPRIRIAFAPTMPQVWYAIWPVCHLAGIDIVRDPAQADILFYFDDRETAQGMPAGLPATYMINARCIDIRKSRVAEVFESVFGYSLSIDPFTHSGLALMKSERNGVHDGQITPCPYVVPRKGAVYQRLVDNTTDGRIYTDIRTPVVGGSLPVIYLKQRTSSMRFSNENIKVSLTTADDQFSAEEQSLILAFAREIGLEFGGLDVLRDRRDGRIYIVDVNKTDMGPPTALPRAEKLIAMQKLADAFRAYLGNLLQENSRAA</sequence>
<reference evidence="1" key="1">
    <citation type="journal article" date="2014" name="Int. J. Syst. Evol. Microbiol.">
        <title>Complete genome sequence of Corynebacterium casei LMG S-19264T (=DSM 44701T), isolated from a smear-ripened cheese.</title>
        <authorList>
            <consortium name="US DOE Joint Genome Institute (JGI-PGF)"/>
            <person name="Walter F."/>
            <person name="Albersmeier A."/>
            <person name="Kalinowski J."/>
            <person name="Ruckert C."/>
        </authorList>
    </citation>
    <scope>NUCLEOTIDE SEQUENCE</scope>
    <source>
        <strain evidence="1">CGMCC 1.14984</strain>
    </source>
</reference>
<dbReference type="Proteomes" id="UP000621856">
    <property type="component" value="Unassembled WGS sequence"/>
</dbReference>
<reference evidence="2 4" key="2">
    <citation type="submission" date="2020-02" db="EMBL/GenBank/DDBJ databases">
        <title>Genome sequence of Parvularcula flava strain NH6-79.</title>
        <authorList>
            <person name="Abdul Karim M.H."/>
            <person name="Lam M.Q."/>
            <person name="Chen S.J."/>
            <person name="Yahya A."/>
            <person name="Shahir S."/>
            <person name="Shamsir M.S."/>
            <person name="Chong C.S."/>
        </authorList>
    </citation>
    <scope>NUCLEOTIDE SEQUENCE [LARGE SCALE GENOMIC DNA]</scope>
    <source>
        <strain evidence="2 4">NH6-79</strain>
    </source>
</reference>
<gene>
    <name evidence="2" type="ORF">FF098_013345</name>
    <name evidence="1" type="ORF">GCM10011355_26810</name>
</gene>
<dbReference type="EMBL" id="BMGZ01000002">
    <property type="protein sequence ID" value="GGH99858.1"/>
    <property type="molecule type" value="Genomic_DNA"/>
</dbReference>
<dbReference type="EMBL" id="VCJR02000002">
    <property type="protein sequence ID" value="NHK28901.1"/>
    <property type="molecule type" value="Genomic_DNA"/>
</dbReference>
<evidence type="ECO:0000313" key="4">
    <source>
        <dbReference type="Proteomes" id="UP000818603"/>
    </source>
</evidence>
<protein>
    <recommendedName>
        <fullName evidence="5">ATP-grasp domain-containing protein</fullName>
    </recommendedName>
</protein>
<dbReference type="Gene3D" id="3.30.470.20">
    <property type="entry name" value="ATP-grasp fold, B domain"/>
    <property type="match status" value="1"/>
</dbReference>
<comment type="caution">
    <text evidence="1">The sequence shown here is derived from an EMBL/GenBank/DDBJ whole genome shotgun (WGS) entry which is preliminary data.</text>
</comment>
<keyword evidence="4" id="KW-1185">Reference proteome</keyword>